<dbReference type="OrthoDB" id="6581954at2759"/>
<evidence type="ECO:0000256" key="14">
    <source>
        <dbReference type="SAM" id="MobiDB-lite"/>
    </source>
</evidence>
<evidence type="ECO:0000256" key="1">
    <source>
        <dbReference type="ARBA" id="ARBA00004651"/>
    </source>
</evidence>
<dbReference type="GO" id="GO:0090493">
    <property type="term" value="P:catecholamine uptake"/>
    <property type="evidence" value="ECO:0007669"/>
    <property type="project" value="UniProtKB-ARBA"/>
</dbReference>
<comment type="caution">
    <text evidence="16">The sequence shown here is derived from an EMBL/GenBank/DDBJ whole genome shotgun (WGS) entry which is preliminary data.</text>
</comment>
<organism evidence="16 17">
    <name type="scientific">Acanthosepion pharaonis</name>
    <name type="common">Pharaoh cuttlefish</name>
    <name type="synonym">Sepia pharaonis</name>
    <dbReference type="NCBI Taxonomy" id="158019"/>
    <lineage>
        <taxon>Eukaryota</taxon>
        <taxon>Metazoa</taxon>
        <taxon>Spiralia</taxon>
        <taxon>Lophotrochozoa</taxon>
        <taxon>Mollusca</taxon>
        <taxon>Cephalopoda</taxon>
        <taxon>Coleoidea</taxon>
        <taxon>Decapodiformes</taxon>
        <taxon>Sepiida</taxon>
        <taxon>Sepiina</taxon>
        <taxon>Sepiidae</taxon>
        <taxon>Acanthosepion</taxon>
    </lineage>
</organism>
<evidence type="ECO:0000256" key="3">
    <source>
        <dbReference type="ARBA" id="ARBA00022475"/>
    </source>
</evidence>
<dbReference type="GO" id="GO:0015378">
    <property type="term" value="F:sodium:chloride symporter activity"/>
    <property type="evidence" value="ECO:0007669"/>
    <property type="project" value="UniProtKB-ARBA"/>
</dbReference>
<feature type="binding site" evidence="13">
    <location>
        <position position="135"/>
    </location>
    <ligand>
        <name>Na(+)</name>
        <dbReference type="ChEBI" id="CHEBI:29101"/>
        <label>1</label>
    </ligand>
</feature>
<feature type="binding site" evidence="13">
    <location>
        <position position="130"/>
    </location>
    <ligand>
        <name>Na(+)</name>
        <dbReference type="ChEBI" id="CHEBI:29101"/>
        <label>1</label>
    </ligand>
</feature>
<keyword evidence="7" id="KW-0769">Symport</keyword>
<feature type="compositionally biased region" description="Polar residues" evidence="14">
    <location>
        <begin position="42"/>
        <end position="56"/>
    </location>
</feature>
<feature type="transmembrane region" description="Helical" evidence="15">
    <location>
        <begin position="159"/>
        <end position="183"/>
    </location>
</feature>
<evidence type="ECO:0000256" key="8">
    <source>
        <dbReference type="ARBA" id="ARBA00022989"/>
    </source>
</evidence>
<dbReference type="GO" id="GO:0046872">
    <property type="term" value="F:metal ion binding"/>
    <property type="evidence" value="ECO:0007669"/>
    <property type="project" value="UniProtKB-KW"/>
</dbReference>
<keyword evidence="2" id="KW-0813">Transport</keyword>
<evidence type="ECO:0000256" key="4">
    <source>
        <dbReference type="ARBA" id="ARBA00022692"/>
    </source>
</evidence>
<dbReference type="InterPro" id="IPR000175">
    <property type="entry name" value="Na/ntran_symport"/>
</dbReference>
<dbReference type="SUPFAM" id="SSF161070">
    <property type="entry name" value="SNF-like"/>
    <property type="match status" value="1"/>
</dbReference>
<keyword evidence="4 15" id="KW-0812">Transmembrane</keyword>
<dbReference type="GO" id="GO:0006865">
    <property type="term" value="P:amino acid transport"/>
    <property type="evidence" value="ECO:0007669"/>
    <property type="project" value="TreeGrafter"/>
</dbReference>
<dbReference type="PROSITE" id="PS50267">
    <property type="entry name" value="NA_NEUROTRAN_SYMP_3"/>
    <property type="match status" value="1"/>
</dbReference>
<evidence type="ECO:0000256" key="9">
    <source>
        <dbReference type="ARBA" id="ARBA00023053"/>
    </source>
</evidence>
<keyword evidence="10 15" id="KW-0472">Membrane</keyword>
<protein>
    <submittedName>
        <fullName evidence="16">SLC6A3</fullName>
    </submittedName>
</protein>
<gene>
    <name evidence="16" type="ORF">SPHA_80442</name>
</gene>
<evidence type="ECO:0000256" key="7">
    <source>
        <dbReference type="ARBA" id="ARBA00022847"/>
    </source>
</evidence>
<keyword evidence="8 15" id="KW-1133">Transmembrane helix</keyword>
<evidence type="ECO:0000256" key="12">
    <source>
        <dbReference type="ARBA" id="ARBA00023180"/>
    </source>
</evidence>
<comment type="subcellular location">
    <subcellularLocation>
        <location evidence="1">Cell membrane</location>
        <topology evidence="1">Multi-pass membrane protein</topology>
    </subcellularLocation>
</comment>
<feature type="region of interest" description="Disordered" evidence="14">
    <location>
        <begin position="91"/>
        <end position="110"/>
    </location>
</feature>
<sequence length="266" mass="30936">MGLLSGKHNPTTSIPLPICATKAGEEASSTQMNGHDIELRTKQNSSESVGENQDQINGPLLTLVVTPASDKCPEDSNECHEKTTVLCGSSGVEEPEKAEDAENPHKVEGDEKRETWGGTIDFLLSIIGFAVDLANVWRFPYLCYRNGGEHFFYSLLFLLHWYCSFIILFSFFFLSFFFLSFLYKHIFLISYFTFLFQYFSLFLCFFLLSFLVLCLHILYFKISFLRPSFFSSFFFLFFPQLFFQPFFYKFITCIFVRLHFPLFFLT</sequence>
<reference evidence="16" key="1">
    <citation type="submission" date="2021-01" db="EMBL/GenBank/DDBJ databases">
        <authorList>
            <person name="Li R."/>
            <person name="Bekaert M."/>
        </authorList>
    </citation>
    <scope>NUCLEOTIDE SEQUENCE</scope>
    <source>
        <strain evidence="16">Farmed</strain>
    </source>
</reference>
<name>A0A812EV73_ACAPH</name>
<evidence type="ECO:0000256" key="6">
    <source>
        <dbReference type="ARBA" id="ARBA00022775"/>
    </source>
</evidence>
<feature type="transmembrane region" description="Helical" evidence="15">
    <location>
        <begin position="195"/>
        <end position="219"/>
    </location>
</feature>
<evidence type="ECO:0000256" key="11">
    <source>
        <dbReference type="ARBA" id="ARBA00023157"/>
    </source>
</evidence>
<dbReference type="AlphaFoldDB" id="A0A812EV73"/>
<keyword evidence="3" id="KW-1003">Cell membrane</keyword>
<feature type="binding site" evidence="13">
    <location>
        <position position="131"/>
    </location>
    <ligand>
        <name>Na(+)</name>
        <dbReference type="ChEBI" id="CHEBI:29101"/>
        <label>1</label>
    </ligand>
</feature>
<proteinExistence type="predicted"/>
<feature type="binding site" evidence="13">
    <location>
        <position position="128"/>
    </location>
    <ligand>
        <name>Na(+)</name>
        <dbReference type="ChEBI" id="CHEBI:29101"/>
        <label>1</label>
    </ligand>
</feature>
<evidence type="ECO:0000256" key="13">
    <source>
        <dbReference type="PIRSR" id="PIRSR600175-1"/>
    </source>
</evidence>
<dbReference type="GO" id="GO:0005886">
    <property type="term" value="C:plasma membrane"/>
    <property type="evidence" value="ECO:0007669"/>
    <property type="project" value="UniProtKB-SubCell"/>
</dbReference>
<keyword evidence="5 13" id="KW-0479">Metal-binding</keyword>
<evidence type="ECO:0000313" key="16">
    <source>
        <dbReference type="EMBL" id="CAE1331253.1"/>
    </source>
</evidence>
<dbReference type="EMBL" id="CAHIKZ030005599">
    <property type="protein sequence ID" value="CAE1331253.1"/>
    <property type="molecule type" value="Genomic_DNA"/>
</dbReference>
<keyword evidence="17" id="KW-1185">Reference proteome</keyword>
<evidence type="ECO:0000256" key="5">
    <source>
        <dbReference type="ARBA" id="ARBA00022723"/>
    </source>
</evidence>
<evidence type="ECO:0000256" key="10">
    <source>
        <dbReference type="ARBA" id="ARBA00023136"/>
    </source>
</evidence>
<keyword evidence="6" id="KW-0532">Neurotransmitter transport</keyword>
<dbReference type="Proteomes" id="UP000597762">
    <property type="component" value="Unassembled WGS sequence"/>
</dbReference>
<evidence type="ECO:0000313" key="17">
    <source>
        <dbReference type="Proteomes" id="UP000597762"/>
    </source>
</evidence>
<keyword evidence="11" id="KW-1015">Disulfide bond</keyword>
<feature type="transmembrane region" description="Helical" evidence="15">
    <location>
        <begin position="122"/>
        <end position="139"/>
    </location>
</feature>
<feature type="compositionally biased region" description="Basic and acidic residues" evidence="14">
    <location>
        <begin position="94"/>
        <end position="110"/>
    </location>
</feature>
<keyword evidence="9 13" id="KW-0915">Sodium</keyword>
<keyword evidence="12" id="KW-0325">Glycoprotein</keyword>
<dbReference type="PANTHER" id="PTHR11616:SF320">
    <property type="entry name" value="SODIUM-DEPENDENT NORADRENALINE TRANSPORTER"/>
    <property type="match status" value="1"/>
</dbReference>
<evidence type="ECO:0000256" key="15">
    <source>
        <dbReference type="SAM" id="Phobius"/>
    </source>
</evidence>
<dbReference type="Pfam" id="PF00209">
    <property type="entry name" value="SNF"/>
    <property type="match status" value="1"/>
</dbReference>
<dbReference type="GO" id="GO:0008504">
    <property type="term" value="F:monoamine transmembrane transporter activity"/>
    <property type="evidence" value="ECO:0007669"/>
    <property type="project" value="UniProtKB-ARBA"/>
</dbReference>
<feature type="region of interest" description="Disordered" evidence="14">
    <location>
        <begin position="22"/>
        <end position="56"/>
    </location>
</feature>
<dbReference type="InterPro" id="IPR037272">
    <property type="entry name" value="SNS_sf"/>
</dbReference>
<dbReference type="PANTHER" id="PTHR11616">
    <property type="entry name" value="SODIUM/CHLORIDE DEPENDENT TRANSPORTER"/>
    <property type="match status" value="1"/>
</dbReference>
<evidence type="ECO:0000256" key="2">
    <source>
        <dbReference type="ARBA" id="ARBA00022448"/>
    </source>
</evidence>
<dbReference type="GO" id="GO:0006836">
    <property type="term" value="P:neurotransmitter transport"/>
    <property type="evidence" value="ECO:0007669"/>
    <property type="project" value="UniProtKB-KW"/>
</dbReference>
<accession>A0A812EV73</accession>